<reference evidence="1 2" key="1">
    <citation type="submission" date="2012-11" db="EMBL/GenBank/DDBJ databases">
        <title>Whole genome sequence of Acidocella aminolytica 101 = DSM 11237.</title>
        <authorList>
            <person name="Azuma Y."/>
            <person name="Higashiura N."/>
            <person name="Hirakawa H."/>
            <person name="Matsushita K."/>
        </authorList>
    </citation>
    <scope>NUCLEOTIDE SEQUENCE [LARGE SCALE GENOMIC DNA]</scope>
    <source>
        <strain evidence="2">101 / DSM 11237</strain>
    </source>
</reference>
<evidence type="ECO:0000313" key="1">
    <source>
        <dbReference type="EMBL" id="GAN79549.1"/>
    </source>
</evidence>
<evidence type="ECO:0008006" key="3">
    <source>
        <dbReference type="Google" id="ProtNLM"/>
    </source>
</evidence>
<gene>
    <name evidence="1" type="ORF">Aam_022_036</name>
</gene>
<comment type="caution">
    <text evidence="1">The sequence shown here is derived from an EMBL/GenBank/DDBJ whole genome shotgun (WGS) entry which is preliminary data.</text>
</comment>
<protein>
    <recommendedName>
        <fullName evidence="3">Transposase</fullName>
    </recommendedName>
</protein>
<dbReference type="Proteomes" id="UP000032668">
    <property type="component" value="Unassembled WGS sequence"/>
</dbReference>
<dbReference type="EMBL" id="BANC01000022">
    <property type="protein sequence ID" value="GAN79549.1"/>
    <property type="molecule type" value="Genomic_DNA"/>
</dbReference>
<accession>A0A0D6PFB5</accession>
<dbReference type="AlphaFoldDB" id="A0A0D6PFB5"/>
<dbReference type="PANTHER" id="PTHR33408">
    <property type="entry name" value="TRANSPOSASE"/>
    <property type="match status" value="1"/>
</dbReference>
<evidence type="ECO:0000313" key="2">
    <source>
        <dbReference type="Proteomes" id="UP000032668"/>
    </source>
</evidence>
<organism evidence="1 2">
    <name type="scientific">Acidocella aminolytica 101 = DSM 11237</name>
    <dbReference type="NCBI Taxonomy" id="1120923"/>
    <lineage>
        <taxon>Bacteria</taxon>
        <taxon>Pseudomonadati</taxon>
        <taxon>Pseudomonadota</taxon>
        <taxon>Alphaproteobacteria</taxon>
        <taxon>Acetobacterales</taxon>
        <taxon>Acidocellaceae</taxon>
        <taxon>Acidocella</taxon>
    </lineage>
</organism>
<dbReference type="RefSeq" id="WP_052948315.1">
    <property type="nucleotide sequence ID" value="NZ_BANC01000022.1"/>
</dbReference>
<proteinExistence type="predicted"/>
<name>A0A0D6PFB5_9PROT</name>
<dbReference type="STRING" id="1120923.SAMN02746095_02891"/>
<sequence>MAHGLRQLKQGEEFPRASLSKFIREADKKLAGYIKRLDDGDAAEERVGGNSGGSGRGDGKLAEKITAIKGKRERRQALLYELGRNGEDQISLPDPDARAMARMTKVGVGYNTQLAVDTKHKLIAVQEVCNQVLDLGLLAARVKRICCFVSRSEVMYFPTIFRYDALAVTLEIVLSIADNRQVLGSASIDARLIANILCMMMNDALPIVYLAGDPDHCTMIADVIRAQTHNIHQTTAATR</sequence>
<keyword evidence="2" id="KW-1185">Reference proteome</keyword>